<dbReference type="Pfam" id="PF20684">
    <property type="entry name" value="Fung_rhodopsin"/>
    <property type="match status" value="1"/>
</dbReference>
<keyword evidence="3 6" id="KW-1133">Transmembrane helix</keyword>
<evidence type="ECO:0000256" key="3">
    <source>
        <dbReference type="ARBA" id="ARBA00022989"/>
    </source>
</evidence>
<name>A0A5N5DJ38_9PEZI</name>
<dbReference type="Proteomes" id="UP000325902">
    <property type="component" value="Unassembled WGS sequence"/>
</dbReference>
<evidence type="ECO:0000259" key="7">
    <source>
        <dbReference type="Pfam" id="PF20684"/>
    </source>
</evidence>
<feature type="domain" description="Rhodopsin" evidence="7">
    <location>
        <begin position="43"/>
        <end position="229"/>
    </location>
</feature>
<keyword evidence="9" id="KW-1185">Reference proteome</keyword>
<organism evidence="8 9">
    <name type="scientific">Lasiodiplodia theobromae</name>
    <dbReference type="NCBI Taxonomy" id="45133"/>
    <lineage>
        <taxon>Eukaryota</taxon>
        <taxon>Fungi</taxon>
        <taxon>Dikarya</taxon>
        <taxon>Ascomycota</taxon>
        <taxon>Pezizomycotina</taxon>
        <taxon>Dothideomycetes</taxon>
        <taxon>Dothideomycetes incertae sedis</taxon>
        <taxon>Botryosphaeriales</taxon>
        <taxon>Botryosphaeriaceae</taxon>
        <taxon>Lasiodiplodia</taxon>
    </lineage>
</organism>
<reference evidence="8 9" key="1">
    <citation type="journal article" date="2019" name="Sci. Rep.">
        <title>A multi-omics analysis of the grapevine pathogen Lasiodiplodia theobromae reveals that temperature affects the expression of virulence- and pathogenicity-related genes.</title>
        <authorList>
            <person name="Felix C."/>
            <person name="Meneses R."/>
            <person name="Goncalves M.F.M."/>
            <person name="Tilleman L."/>
            <person name="Duarte A.S."/>
            <person name="Jorrin-Novo J.V."/>
            <person name="Van de Peer Y."/>
            <person name="Deforce D."/>
            <person name="Van Nieuwerburgh F."/>
            <person name="Esteves A.C."/>
            <person name="Alves A."/>
        </authorList>
    </citation>
    <scope>NUCLEOTIDE SEQUENCE [LARGE SCALE GENOMIC DNA]</scope>
    <source>
        <strain evidence="8 9">LA-SOL3</strain>
    </source>
</reference>
<proteinExistence type="inferred from homology"/>
<dbReference type="InterPro" id="IPR049326">
    <property type="entry name" value="Rhodopsin_dom_fungi"/>
</dbReference>
<keyword evidence="2 6" id="KW-0812">Transmembrane</keyword>
<accession>A0A5N5DJ38</accession>
<feature type="transmembrane region" description="Helical" evidence="6">
    <location>
        <begin position="138"/>
        <end position="158"/>
    </location>
</feature>
<dbReference type="OrthoDB" id="5429740at2759"/>
<dbReference type="InterPro" id="IPR052337">
    <property type="entry name" value="SAT4-like"/>
</dbReference>
<comment type="caution">
    <text evidence="8">The sequence shown here is derived from an EMBL/GenBank/DDBJ whole genome shotgun (WGS) entry which is preliminary data.</text>
</comment>
<comment type="similarity">
    <text evidence="5">Belongs to the SAT4 family.</text>
</comment>
<evidence type="ECO:0000256" key="2">
    <source>
        <dbReference type="ARBA" id="ARBA00022692"/>
    </source>
</evidence>
<dbReference type="GO" id="GO:0016020">
    <property type="term" value="C:membrane"/>
    <property type="evidence" value="ECO:0007669"/>
    <property type="project" value="UniProtKB-SubCell"/>
</dbReference>
<keyword evidence="4 6" id="KW-0472">Membrane</keyword>
<evidence type="ECO:0000256" key="1">
    <source>
        <dbReference type="ARBA" id="ARBA00004141"/>
    </source>
</evidence>
<dbReference type="AlphaFoldDB" id="A0A5N5DJ38"/>
<evidence type="ECO:0000256" key="5">
    <source>
        <dbReference type="ARBA" id="ARBA00038359"/>
    </source>
</evidence>
<feature type="transmembrane region" description="Helical" evidence="6">
    <location>
        <begin position="59"/>
        <end position="82"/>
    </location>
</feature>
<sequence>MDPLILVAFGDPPDNVDLAESRTRADNAAVIILILIASIAVALRLMARKFQHVGLKADDYIILVSLIFVYTTAGLSIAGGHYGAGKHIWTVEMSSLVLIIKILYGYTFVYAATVSSIKISILFFYHRVFTSNDLAFKISLLVGGFLSSAYPIIIWVTMGNCCSPITYYWNQFRGAEGHCIDVNTFYLALGIINMVNDVIILTIPIPQIFKLQMSTRKKAAVCGIMLLGSL</sequence>
<evidence type="ECO:0000313" key="8">
    <source>
        <dbReference type="EMBL" id="KAB2577570.1"/>
    </source>
</evidence>
<feature type="transmembrane region" description="Helical" evidence="6">
    <location>
        <begin position="185"/>
        <end position="209"/>
    </location>
</feature>
<dbReference type="PANTHER" id="PTHR33048">
    <property type="entry name" value="PTH11-LIKE INTEGRAL MEMBRANE PROTEIN (AFU_ORTHOLOGUE AFUA_5G11245)"/>
    <property type="match status" value="1"/>
</dbReference>
<dbReference type="PANTHER" id="PTHR33048:SF47">
    <property type="entry name" value="INTEGRAL MEMBRANE PROTEIN-RELATED"/>
    <property type="match status" value="1"/>
</dbReference>
<protein>
    <recommendedName>
        <fullName evidence="7">Rhodopsin domain-containing protein</fullName>
    </recommendedName>
</protein>
<evidence type="ECO:0000256" key="6">
    <source>
        <dbReference type="SAM" id="Phobius"/>
    </source>
</evidence>
<gene>
    <name evidence="8" type="ORF">DBV05_g3794</name>
</gene>
<comment type="subcellular location">
    <subcellularLocation>
        <location evidence="1">Membrane</location>
        <topology evidence="1">Multi-pass membrane protein</topology>
    </subcellularLocation>
</comment>
<feature type="transmembrane region" description="Helical" evidence="6">
    <location>
        <begin position="28"/>
        <end position="47"/>
    </location>
</feature>
<evidence type="ECO:0000313" key="9">
    <source>
        <dbReference type="Proteomes" id="UP000325902"/>
    </source>
</evidence>
<feature type="transmembrane region" description="Helical" evidence="6">
    <location>
        <begin position="102"/>
        <end position="126"/>
    </location>
</feature>
<dbReference type="EMBL" id="VCHE01000016">
    <property type="protein sequence ID" value="KAB2577570.1"/>
    <property type="molecule type" value="Genomic_DNA"/>
</dbReference>
<evidence type="ECO:0000256" key="4">
    <source>
        <dbReference type="ARBA" id="ARBA00023136"/>
    </source>
</evidence>